<protein>
    <submittedName>
        <fullName evidence="1">Uncharacterized protein, isoform B</fullName>
    </submittedName>
</protein>
<dbReference type="AlphaFoldDB" id="A0A0R1DYB6"/>
<dbReference type="Proteomes" id="UP000002282">
    <property type="component" value="Chromosome 3L"/>
</dbReference>
<keyword evidence="2" id="KW-1185">Reference proteome</keyword>
<organism evidence="1 2">
    <name type="scientific">Drosophila yakuba</name>
    <name type="common">Fruit fly</name>
    <dbReference type="NCBI Taxonomy" id="7245"/>
    <lineage>
        <taxon>Eukaryota</taxon>
        <taxon>Metazoa</taxon>
        <taxon>Ecdysozoa</taxon>
        <taxon>Arthropoda</taxon>
        <taxon>Hexapoda</taxon>
        <taxon>Insecta</taxon>
        <taxon>Pterygota</taxon>
        <taxon>Neoptera</taxon>
        <taxon>Endopterygota</taxon>
        <taxon>Diptera</taxon>
        <taxon>Brachycera</taxon>
        <taxon>Muscomorpha</taxon>
        <taxon>Ephydroidea</taxon>
        <taxon>Drosophilidae</taxon>
        <taxon>Drosophila</taxon>
        <taxon>Sophophora</taxon>
    </lineage>
</organism>
<accession>A0A0R1DYB6</accession>
<gene>
    <name evidence="1" type="primary">Dyak\GE22208</name>
    <name evidence="1" type="synonym">dyak_GLEANR_5904</name>
    <name evidence="1" type="synonym">GE22208</name>
    <name evidence="1" type="ORF">Dyak_GE22208</name>
</gene>
<sequence>MKMDADSSCGSDHRVSYCVKCEMDENERWTSRQTKKLGQWDF</sequence>
<reference evidence="1 2" key="1">
    <citation type="journal article" date="2007" name="Nature">
        <title>Evolution of genes and genomes on the Drosophila phylogeny.</title>
        <authorList>
            <consortium name="Drosophila 12 Genomes Consortium"/>
            <person name="Clark A.G."/>
            <person name="Eisen M.B."/>
            <person name="Smith D.R."/>
            <person name="Bergman C.M."/>
            <person name="Oliver B."/>
            <person name="Markow T.A."/>
            <person name="Kaufman T.C."/>
            <person name="Kellis M."/>
            <person name="Gelbart W."/>
            <person name="Iyer V.N."/>
            <person name="Pollard D.A."/>
            <person name="Sackton T.B."/>
            <person name="Larracuente A.M."/>
            <person name="Singh N.D."/>
            <person name="Abad J.P."/>
            <person name="Abt D.N."/>
            <person name="Adryan B."/>
            <person name="Aguade M."/>
            <person name="Akashi H."/>
            <person name="Anderson W.W."/>
            <person name="Aquadro C.F."/>
            <person name="Ardell D.H."/>
            <person name="Arguello R."/>
            <person name="Artieri C.G."/>
            <person name="Barbash D.A."/>
            <person name="Barker D."/>
            <person name="Barsanti P."/>
            <person name="Batterham P."/>
            <person name="Batzoglou S."/>
            <person name="Begun D."/>
            <person name="Bhutkar A."/>
            <person name="Blanco E."/>
            <person name="Bosak S.A."/>
            <person name="Bradley R.K."/>
            <person name="Brand A.D."/>
            <person name="Brent M.R."/>
            <person name="Brooks A.N."/>
            <person name="Brown R.H."/>
            <person name="Butlin R.K."/>
            <person name="Caggese C."/>
            <person name="Calvi B.R."/>
            <person name="Bernardo de Carvalho A."/>
            <person name="Caspi A."/>
            <person name="Castrezana S."/>
            <person name="Celniker S.E."/>
            <person name="Chang J.L."/>
            <person name="Chapple C."/>
            <person name="Chatterji S."/>
            <person name="Chinwalla A."/>
            <person name="Civetta A."/>
            <person name="Clifton S.W."/>
            <person name="Comeron J.M."/>
            <person name="Costello J.C."/>
            <person name="Coyne J.A."/>
            <person name="Daub J."/>
            <person name="David R.G."/>
            <person name="Delcher A.L."/>
            <person name="Delehaunty K."/>
            <person name="Do C.B."/>
            <person name="Ebling H."/>
            <person name="Edwards K."/>
            <person name="Eickbush T."/>
            <person name="Evans J.D."/>
            <person name="Filipski A."/>
            <person name="Findeiss S."/>
            <person name="Freyhult E."/>
            <person name="Fulton L."/>
            <person name="Fulton R."/>
            <person name="Garcia A.C."/>
            <person name="Gardiner A."/>
            <person name="Garfield D.A."/>
            <person name="Garvin B.E."/>
            <person name="Gibson G."/>
            <person name="Gilbert D."/>
            <person name="Gnerre S."/>
            <person name="Godfrey J."/>
            <person name="Good R."/>
            <person name="Gotea V."/>
            <person name="Gravely B."/>
            <person name="Greenberg A.J."/>
            <person name="Griffiths-Jones S."/>
            <person name="Gross S."/>
            <person name="Guigo R."/>
            <person name="Gustafson E.A."/>
            <person name="Haerty W."/>
            <person name="Hahn M.W."/>
            <person name="Halligan D.L."/>
            <person name="Halpern A.L."/>
            <person name="Halter G.M."/>
            <person name="Han M.V."/>
            <person name="Heger A."/>
            <person name="Hillier L."/>
            <person name="Hinrichs A.S."/>
            <person name="Holmes I."/>
            <person name="Hoskins R.A."/>
            <person name="Hubisz M.J."/>
            <person name="Hultmark D."/>
            <person name="Huntley M.A."/>
            <person name="Jaffe D.B."/>
            <person name="Jagadeeshan S."/>
            <person name="Jeck W.R."/>
            <person name="Johnson J."/>
            <person name="Jones C.D."/>
            <person name="Jordan W.C."/>
            <person name="Karpen G.H."/>
            <person name="Kataoka E."/>
            <person name="Keightley P.D."/>
            <person name="Kheradpour P."/>
            <person name="Kirkness E.F."/>
            <person name="Koerich L.B."/>
            <person name="Kristiansen K."/>
            <person name="Kudrna D."/>
            <person name="Kulathinal R.J."/>
            <person name="Kumar S."/>
            <person name="Kwok R."/>
            <person name="Lander E."/>
            <person name="Langley C.H."/>
            <person name="Lapoint R."/>
            <person name="Lazzaro B.P."/>
            <person name="Lee S.J."/>
            <person name="Levesque L."/>
            <person name="Li R."/>
            <person name="Lin C.F."/>
            <person name="Lin M.F."/>
            <person name="Lindblad-Toh K."/>
            <person name="Llopart A."/>
            <person name="Long M."/>
            <person name="Low L."/>
            <person name="Lozovsky E."/>
            <person name="Lu J."/>
            <person name="Luo M."/>
            <person name="Machado C.A."/>
            <person name="Makalowski W."/>
            <person name="Marzo M."/>
            <person name="Matsuda M."/>
            <person name="Matzkin L."/>
            <person name="McAllister B."/>
            <person name="McBride C.S."/>
            <person name="McKernan B."/>
            <person name="McKernan K."/>
            <person name="Mendez-Lago M."/>
            <person name="Minx P."/>
            <person name="Mollenhauer M.U."/>
            <person name="Montooth K."/>
            <person name="Mount S.M."/>
            <person name="Mu X."/>
            <person name="Myers E."/>
            <person name="Negre B."/>
            <person name="Newfeld S."/>
            <person name="Nielsen R."/>
            <person name="Noor M.A."/>
            <person name="O'Grady P."/>
            <person name="Pachter L."/>
            <person name="Papaceit M."/>
            <person name="Parisi M.J."/>
            <person name="Parisi M."/>
            <person name="Parts L."/>
            <person name="Pedersen J.S."/>
            <person name="Pesole G."/>
            <person name="Phillippy A.M."/>
            <person name="Ponting C.P."/>
            <person name="Pop M."/>
            <person name="Porcelli D."/>
            <person name="Powell J.R."/>
            <person name="Prohaska S."/>
            <person name="Pruitt K."/>
            <person name="Puig M."/>
            <person name="Quesneville H."/>
            <person name="Ram K.R."/>
            <person name="Rand D."/>
            <person name="Rasmussen M.D."/>
            <person name="Reed L.K."/>
            <person name="Reenan R."/>
            <person name="Reily A."/>
            <person name="Remington K.A."/>
            <person name="Rieger T.T."/>
            <person name="Ritchie M.G."/>
            <person name="Robin C."/>
            <person name="Rogers Y.H."/>
            <person name="Rohde C."/>
            <person name="Rozas J."/>
            <person name="Rubenfield M.J."/>
            <person name="Ruiz A."/>
            <person name="Russo S."/>
            <person name="Salzberg S.L."/>
            <person name="Sanchez-Gracia A."/>
            <person name="Saranga D.J."/>
            <person name="Sato H."/>
            <person name="Schaeffer S.W."/>
            <person name="Schatz M.C."/>
            <person name="Schlenke T."/>
            <person name="Schwartz R."/>
            <person name="Segarra C."/>
            <person name="Singh R.S."/>
            <person name="Sirot L."/>
            <person name="Sirota M."/>
            <person name="Sisneros N.B."/>
            <person name="Smith C.D."/>
            <person name="Smith T.F."/>
            <person name="Spieth J."/>
            <person name="Stage D.E."/>
            <person name="Stark A."/>
            <person name="Stephan W."/>
            <person name="Strausberg R.L."/>
            <person name="Strempel S."/>
            <person name="Sturgill D."/>
            <person name="Sutton G."/>
            <person name="Sutton G.G."/>
            <person name="Tao W."/>
            <person name="Teichmann S."/>
            <person name="Tobari Y.N."/>
            <person name="Tomimura Y."/>
            <person name="Tsolas J.M."/>
            <person name="Valente V.L."/>
            <person name="Venter E."/>
            <person name="Venter J.C."/>
            <person name="Vicario S."/>
            <person name="Vieira F.G."/>
            <person name="Vilella A.J."/>
            <person name="Villasante A."/>
            <person name="Walenz B."/>
            <person name="Wang J."/>
            <person name="Wasserman M."/>
            <person name="Watts T."/>
            <person name="Wilson D."/>
            <person name="Wilson R.K."/>
            <person name="Wing R.A."/>
            <person name="Wolfner M.F."/>
            <person name="Wong A."/>
            <person name="Wong G.K."/>
            <person name="Wu C.I."/>
            <person name="Wu G."/>
            <person name="Yamamoto D."/>
            <person name="Yang H.P."/>
            <person name="Yang S.P."/>
            <person name="Yorke J.A."/>
            <person name="Yoshida K."/>
            <person name="Zdobnov E."/>
            <person name="Zhang P."/>
            <person name="Zhang Y."/>
            <person name="Zimin A.V."/>
            <person name="Baldwin J."/>
            <person name="Abdouelleil A."/>
            <person name="Abdulkadir J."/>
            <person name="Abebe A."/>
            <person name="Abera B."/>
            <person name="Abreu J."/>
            <person name="Acer S.C."/>
            <person name="Aftuck L."/>
            <person name="Alexander A."/>
            <person name="An P."/>
            <person name="Anderson E."/>
            <person name="Anderson S."/>
            <person name="Arachi H."/>
            <person name="Azer M."/>
            <person name="Bachantsang P."/>
            <person name="Barry A."/>
            <person name="Bayul T."/>
            <person name="Berlin A."/>
            <person name="Bessette D."/>
            <person name="Bloom T."/>
            <person name="Blye J."/>
            <person name="Boguslavskiy L."/>
            <person name="Bonnet C."/>
            <person name="Boukhgalter B."/>
            <person name="Bourzgui I."/>
            <person name="Brown A."/>
            <person name="Cahill P."/>
            <person name="Channer S."/>
            <person name="Cheshatsang Y."/>
            <person name="Chuda L."/>
            <person name="Citroen M."/>
            <person name="Collymore A."/>
            <person name="Cooke P."/>
            <person name="Costello M."/>
            <person name="D'Aco K."/>
            <person name="Daza R."/>
            <person name="De Haan G."/>
            <person name="DeGray S."/>
            <person name="DeMaso C."/>
            <person name="Dhargay N."/>
            <person name="Dooley K."/>
            <person name="Dooley E."/>
            <person name="Doricent M."/>
            <person name="Dorje P."/>
            <person name="Dorjee K."/>
            <person name="Dupes A."/>
            <person name="Elong R."/>
            <person name="Falk J."/>
            <person name="Farina A."/>
            <person name="Faro S."/>
            <person name="Ferguson D."/>
            <person name="Fisher S."/>
            <person name="Foley C.D."/>
            <person name="Franke A."/>
            <person name="Friedrich D."/>
            <person name="Gadbois L."/>
            <person name="Gearin G."/>
            <person name="Gearin C.R."/>
            <person name="Giannoukos G."/>
            <person name="Goode T."/>
            <person name="Graham J."/>
            <person name="Grandbois E."/>
            <person name="Grewal S."/>
            <person name="Gyaltsen K."/>
            <person name="Hafez N."/>
            <person name="Hagos B."/>
            <person name="Hall J."/>
            <person name="Henson C."/>
            <person name="Hollinger A."/>
            <person name="Honan T."/>
            <person name="Huard M.D."/>
            <person name="Hughes L."/>
            <person name="Hurhula B."/>
            <person name="Husby M.E."/>
            <person name="Kamat A."/>
            <person name="Kanga B."/>
            <person name="Kashin S."/>
            <person name="Khazanovich D."/>
            <person name="Kisner P."/>
            <person name="Lance K."/>
            <person name="Lara M."/>
            <person name="Lee W."/>
            <person name="Lennon N."/>
            <person name="Letendre F."/>
            <person name="LeVine R."/>
            <person name="Lipovsky A."/>
            <person name="Liu X."/>
            <person name="Liu J."/>
            <person name="Liu S."/>
            <person name="Lokyitsang T."/>
            <person name="Lokyitsang Y."/>
            <person name="Lubonja R."/>
            <person name="Lui A."/>
            <person name="MacDonald P."/>
            <person name="Magnisalis V."/>
            <person name="Maru K."/>
            <person name="Matthews C."/>
            <person name="McCusker W."/>
            <person name="McDonough S."/>
            <person name="Mehta T."/>
            <person name="Meldrim J."/>
            <person name="Meneus L."/>
            <person name="Mihai O."/>
            <person name="Mihalev A."/>
            <person name="Mihova T."/>
            <person name="Mittelman R."/>
            <person name="Mlenga V."/>
            <person name="Montmayeur A."/>
            <person name="Mulrain L."/>
            <person name="Navidi A."/>
            <person name="Naylor J."/>
            <person name="Negash T."/>
            <person name="Nguyen T."/>
            <person name="Nguyen N."/>
            <person name="Nicol R."/>
            <person name="Norbu C."/>
            <person name="Norbu N."/>
            <person name="Novod N."/>
            <person name="O'Neill B."/>
            <person name="Osman S."/>
            <person name="Markiewicz E."/>
            <person name="Oyono O.L."/>
            <person name="Patti C."/>
            <person name="Phunkhang P."/>
            <person name="Pierre F."/>
            <person name="Priest M."/>
            <person name="Raghuraman S."/>
            <person name="Rege F."/>
            <person name="Reyes R."/>
            <person name="Rise C."/>
            <person name="Rogov P."/>
            <person name="Ross K."/>
            <person name="Ryan E."/>
            <person name="Settipalli S."/>
            <person name="Shea T."/>
            <person name="Sherpa N."/>
            <person name="Shi L."/>
            <person name="Shih D."/>
            <person name="Sparrow T."/>
            <person name="Spaulding J."/>
            <person name="Stalker J."/>
            <person name="Stange-Thomann N."/>
            <person name="Stavropoulos S."/>
            <person name="Stone C."/>
            <person name="Strader C."/>
            <person name="Tesfaye S."/>
            <person name="Thomson T."/>
            <person name="Thoulutsang Y."/>
            <person name="Thoulutsang D."/>
            <person name="Topham K."/>
            <person name="Topping I."/>
            <person name="Tsamla T."/>
            <person name="Vassiliev H."/>
            <person name="Vo A."/>
            <person name="Wangchuk T."/>
            <person name="Wangdi T."/>
            <person name="Weiand M."/>
            <person name="Wilkinson J."/>
            <person name="Wilson A."/>
            <person name="Yadav S."/>
            <person name="Young G."/>
            <person name="Yu Q."/>
            <person name="Zembek L."/>
            <person name="Zhong D."/>
            <person name="Zimmer A."/>
            <person name="Zwirko Z."/>
            <person name="Jaffe D.B."/>
            <person name="Alvarez P."/>
            <person name="Brockman W."/>
            <person name="Butler J."/>
            <person name="Chin C."/>
            <person name="Gnerre S."/>
            <person name="Grabherr M."/>
            <person name="Kleber M."/>
            <person name="Mauceli E."/>
            <person name="MacCallum I."/>
        </authorList>
    </citation>
    <scope>NUCLEOTIDE SEQUENCE [LARGE SCALE GENOMIC DNA]</scope>
    <source>
        <strain evidence="2">Tai18E2 / Tucson 14021-0261.01</strain>
    </source>
</reference>
<evidence type="ECO:0000313" key="2">
    <source>
        <dbReference type="Proteomes" id="UP000002282"/>
    </source>
</evidence>
<dbReference type="OrthoDB" id="7871011at2759"/>
<evidence type="ECO:0000313" key="1">
    <source>
        <dbReference type="EMBL" id="KRK02072.1"/>
    </source>
</evidence>
<proteinExistence type="predicted"/>
<name>A0A0R1DYB6_DROYA</name>
<dbReference type="EMBL" id="CM000159">
    <property type="protein sequence ID" value="KRK02072.1"/>
    <property type="molecule type" value="Genomic_DNA"/>
</dbReference>
<reference evidence="1 2" key="2">
    <citation type="journal article" date="2007" name="PLoS Biol.">
        <title>Principles of genome evolution in the Drosophila melanogaster species group.</title>
        <authorList>
            <person name="Ranz J.M."/>
            <person name="Maurin D."/>
            <person name="Chan Y.S."/>
            <person name="von Grotthuss M."/>
            <person name="Hillier L.W."/>
            <person name="Roote J."/>
            <person name="Ashburner M."/>
            <person name="Bergman C.M."/>
        </authorList>
    </citation>
    <scope>NUCLEOTIDE SEQUENCE [LARGE SCALE GENOMIC DNA]</scope>
    <source>
        <strain evidence="2">Tai18E2 / Tucson 14021-0261.01</strain>
    </source>
</reference>